<evidence type="ECO:0000313" key="4">
    <source>
        <dbReference type="Proteomes" id="UP001320702"/>
    </source>
</evidence>
<feature type="region of interest" description="Disordered" evidence="1">
    <location>
        <begin position="440"/>
        <end position="459"/>
    </location>
</feature>
<proteinExistence type="predicted"/>
<keyword evidence="4" id="KW-1185">Reference proteome</keyword>
<evidence type="ECO:0000313" key="3">
    <source>
        <dbReference type="EMBL" id="MCT4331995.1"/>
    </source>
</evidence>
<evidence type="ECO:0000259" key="2">
    <source>
        <dbReference type="Pfam" id="PF13403"/>
    </source>
</evidence>
<dbReference type="EMBL" id="JANAVZ010000002">
    <property type="protein sequence ID" value="MCT4331995.1"/>
    <property type="molecule type" value="Genomic_DNA"/>
</dbReference>
<accession>A0ABT2K627</accession>
<sequence length="459" mass="49185">MPRTYTYDNNFDNTDGDGDNLDGATLTTIGTGVGITNSPLSAGTDNELVFVSVQGTPTNSATYEGALLSTDPNLTGNEYVSSFTASMRLDMSEIGDSVLGPSGNYQPDGMSFSYGDLGTYRPNVIPTGGRLDYEQGVSEGLSVRIIPYSGSATGRGSMQITWNGNVIGTTNFTGSGSRDSLSVRQAESDFNISVSDTGSVSASFGSFTVSGTIPGNQWATADQSGWDFGIGGRSGSAGGTIYVDDAQINATITFCFARGTMIDTPAGPIAVERLRCGDEVVTRDSGAQQIRWIGARSLGSEELRQNPNLRPIRIGANSLGPAMPQTDLVVSPQHRILVSSSIAQRMFGTAEVLVAAKQLLALEGVEVVEDEDWEQVEYFHFLFERHEIVRSNGAWTESLFTGPEALKAVGPAARREIAMLFPEIVARDFKRRPARPLVKGRQGRKMAERHASNRKPIMC</sequence>
<dbReference type="InterPro" id="IPR036844">
    <property type="entry name" value="Hint_dom_sf"/>
</dbReference>
<organism evidence="3 4">
    <name type="scientific">Paracoccus maritimus</name>
    <dbReference type="NCBI Taxonomy" id="2933292"/>
    <lineage>
        <taxon>Bacteria</taxon>
        <taxon>Pseudomonadati</taxon>
        <taxon>Pseudomonadota</taxon>
        <taxon>Alphaproteobacteria</taxon>
        <taxon>Rhodobacterales</taxon>
        <taxon>Paracoccaceae</taxon>
        <taxon>Paracoccus</taxon>
    </lineage>
</organism>
<dbReference type="Proteomes" id="UP001320702">
    <property type="component" value="Unassembled WGS sequence"/>
</dbReference>
<dbReference type="Gene3D" id="2.170.16.10">
    <property type="entry name" value="Hedgehog/Intein (Hint) domain"/>
    <property type="match status" value="1"/>
</dbReference>
<gene>
    <name evidence="3" type="ORF">MU516_03810</name>
</gene>
<dbReference type="InterPro" id="IPR028992">
    <property type="entry name" value="Hedgehog/Intein_dom"/>
</dbReference>
<dbReference type="Pfam" id="PF13403">
    <property type="entry name" value="Hint_2"/>
    <property type="match status" value="1"/>
</dbReference>
<evidence type="ECO:0000256" key="1">
    <source>
        <dbReference type="SAM" id="MobiDB-lite"/>
    </source>
</evidence>
<reference evidence="3 4" key="1">
    <citation type="submission" date="2022-04" db="EMBL/GenBank/DDBJ databases">
        <title>Paracoccus sp. YLB-12 draft genome sequence.</title>
        <authorList>
            <person name="Yu L."/>
        </authorList>
    </citation>
    <scope>NUCLEOTIDE SEQUENCE [LARGE SCALE GENOMIC DNA]</scope>
    <source>
        <strain evidence="3 4">YLB-12</strain>
    </source>
</reference>
<protein>
    <submittedName>
        <fullName evidence="3">Hint domain-containing protein</fullName>
    </submittedName>
</protein>
<comment type="caution">
    <text evidence="3">The sequence shown here is derived from an EMBL/GenBank/DDBJ whole genome shotgun (WGS) entry which is preliminary data.</text>
</comment>
<name>A0ABT2K627_9RHOB</name>
<dbReference type="SUPFAM" id="SSF51294">
    <property type="entry name" value="Hedgehog/intein (Hint) domain"/>
    <property type="match status" value="1"/>
</dbReference>
<dbReference type="RefSeq" id="WP_260275868.1">
    <property type="nucleotide sequence ID" value="NZ_JANAVZ010000002.1"/>
</dbReference>
<feature type="domain" description="Hedgehog/Intein (Hint)" evidence="2">
    <location>
        <begin position="255"/>
        <end position="402"/>
    </location>
</feature>